<dbReference type="OrthoDB" id="10009428at2759"/>
<sequence length="513" mass="59451">MIRWISVEVLFNQIQRCIIIQVIVTVRYIIRNIIKRQLTSTTTKQANIKTLVLGDDSEEHIYETLKFHSPVTNKTVARTSISDAQELPPKSAYLLPTSLISFDHFTTNLYLVVNTSLNQILVVFGSTKIHTIKVYDTDGKKAKNDLILNYKYEDLHGYRVLSYALNNSNKYRIVVNEIRVYAKSLPLPSKVVTDEFEQTMKQRLLYFDNTGGYVSATKRLPVQNEISCVEIDRHTTSIYVYDGESLMCLDREWRVSLEDVECIACGRTFLVCLHMKNNQISVYNTTTGQFNYRWLISSSSVINLQAVHLCVSRNDEIYILAWNYDVSPPNNFILVFNEEGHFQREIYIPNRMTLNSHGKFEYSMTIGNEQQTPQNQISMLWKLQHMKQKLHVPHLPLASSDSSSLWMQEPSQLVWGTPSQFPFASYRNAWAYQEPSLNHSHLTQEELGFNGRQMLMNLSESEYNDPTIFRACFIAITDDRTLIVSNISDLDLDEDISQVSEIRLNRKIIFFRL</sequence>
<dbReference type="Proteomes" id="UP000663829">
    <property type="component" value="Unassembled WGS sequence"/>
</dbReference>
<comment type="caution">
    <text evidence="1">The sequence shown here is derived from an EMBL/GenBank/DDBJ whole genome shotgun (WGS) entry which is preliminary data.</text>
</comment>
<accession>A0A814FBK5</accession>
<evidence type="ECO:0000313" key="3">
    <source>
        <dbReference type="EMBL" id="CAF3750584.1"/>
    </source>
</evidence>
<dbReference type="EMBL" id="CAJOBC010002773">
    <property type="protein sequence ID" value="CAF3750584.1"/>
    <property type="molecule type" value="Genomic_DNA"/>
</dbReference>
<dbReference type="EMBL" id="CAJOBA010009157">
    <property type="protein sequence ID" value="CAF3844988.1"/>
    <property type="molecule type" value="Genomic_DNA"/>
</dbReference>
<gene>
    <name evidence="1" type="ORF">GPM918_LOCUS12586</name>
    <name evidence="2" type="ORF">OVA965_LOCUS18413</name>
    <name evidence="3" type="ORF">SRO942_LOCUS12586</name>
    <name evidence="4" type="ORF">TMI583_LOCUS18425</name>
</gene>
<proteinExistence type="predicted"/>
<dbReference type="EMBL" id="CAJNOK010009141">
    <property type="protein sequence ID" value="CAF1082151.1"/>
    <property type="molecule type" value="Genomic_DNA"/>
</dbReference>
<dbReference type="Proteomes" id="UP000681722">
    <property type="component" value="Unassembled WGS sequence"/>
</dbReference>
<keyword evidence="5" id="KW-1185">Reference proteome</keyword>
<dbReference type="SUPFAM" id="SSF101898">
    <property type="entry name" value="NHL repeat"/>
    <property type="match status" value="1"/>
</dbReference>
<reference evidence="1" key="1">
    <citation type="submission" date="2021-02" db="EMBL/GenBank/DDBJ databases">
        <authorList>
            <person name="Nowell W R."/>
        </authorList>
    </citation>
    <scope>NUCLEOTIDE SEQUENCE</scope>
</reference>
<evidence type="ECO:0000313" key="2">
    <source>
        <dbReference type="EMBL" id="CAF1082151.1"/>
    </source>
</evidence>
<evidence type="ECO:0000313" key="5">
    <source>
        <dbReference type="Proteomes" id="UP000663829"/>
    </source>
</evidence>
<dbReference type="AlphaFoldDB" id="A0A814FBK5"/>
<dbReference type="Proteomes" id="UP000677228">
    <property type="component" value="Unassembled WGS sequence"/>
</dbReference>
<organism evidence="1 5">
    <name type="scientific">Didymodactylos carnosus</name>
    <dbReference type="NCBI Taxonomy" id="1234261"/>
    <lineage>
        <taxon>Eukaryota</taxon>
        <taxon>Metazoa</taxon>
        <taxon>Spiralia</taxon>
        <taxon>Gnathifera</taxon>
        <taxon>Rotifera</taxon>
        <taxon>Eurotatoria</taxon>
        <taxon>Bdelloidea</taxon>
        <taxon>Philodinida</taxon>
        <taxon>Philodinidae</taxon>
        <taxon>Didymodactylos</taxon>
    </lineage>
</organism>
<dbReference type="EMBL" id="CAJNOQ010002773">
    <property type="protein sequence ID" value="CAF0977749.1"/>
    <property type="molecule type" value="Genomic_DNA"/>
</dbReference>
<name>A0A814FBK5_9BILA</name>
<dbReference type="Proteomes" id="UP000682733">
    <property type="component" value="Unassembled WGS sequence"/>
</dbReference>
<evidence type="ECO:0000313" key="1">
    <source>
        <dbReference type="EMBL" id="CAF0977749.1"/>
    </source>
</evidence>
<protein>
    <submittedName>
        <fullName evidence="1">Uncharacterized protein</fullName>
    </submittedName>
</protein>
<evidence type="ECO:0000313" key="4">
    <source>
        <dbReference type="EMBL" id="CAF3844988.1"/>
    </source>
</evidence>